<dbReference type="EMBL" id="BNJQ01000010">
    <property type="protein sequence ID" value="GHP05355.1"/>
    <property type="molecule type" value="Genomic_DNA"/>
</dbReference>
<dbReference type="GO" id="GO:0045842">
    <property type="term" value="P:positive regulation of mitotic metaphase/anaphase transition"/>
    <property type="evidence" value="ECO:0007669"/>
    <property type="project" value="TreeGrafter"/>
</dbReference>
<proteinExistence type="predicted"/>
<gene>
    <name evidence="9" type="ORF">PPROV_000410700</name>
</gene>
<organism evidence="9 10">
    <name type="scientific">Pycnococcus provasolii</name>
    <dbReference type="NCBI Taxonomy" id="41880"/>
    <lineage>
        <taxon>Eukaryota</taxon>
        <taxon>Viridiplantae</taxon>
        <taxon>Chlorophyta</taxon>
        <taxon>Pseudoscourfieldiophyceae</taxon>
        <taxon>Pseudoscourfieldiales</taxon>
        <taxon>Pycnococcaceae</taxon>
        <taxon>Pycnococcus</taxon>
    </lineage>
</organism>
<evidence type="ECO:0000256" key="6">
    <source>
        <dbReference type="ARBA" id="ARBA00023306"/>
    </source>
</evidence>
<keyword evidence="1" id="KW-0132">Cell division</keyword>
<dbReference type="PROSITE" id="PS50005">
    <property type="entry name" value="TPR"/>
    <property type="match status" value="4"/>
</dbReference>
<reference evidence="9" key="1">
    <citation type="submission" date="2020-10" db="EMBL/GenBank/DDBJ databases">
        <title>Unveiling of a novel bifunctional photoreceptor, Dualchrome1, isolated from a cosmopolitan green alga.</title>
        <authorList>
            <person name="Suzuki S."/>
            <person name="Kawachi M."/>
        </authorList>
    </citation>
    <scope>NUCLEOTIDE SEQUENCE</scope>
    <source>
        <strain evidence="9">NIES 2893</strain>
    </source>
</reference>
<keyword evidence="2" id="KW-0677">Repeat</keyword>
<dbReference type="GO" id="GO:0005737">
    <property type="term" value="C:cytoplasm"/>
    <property type="evidence" value="ECO:0007669"/>
    <property type="project" value="TreeGrafter"/>
</dbReference>
<dbReference type="InterPro" id="IPR019734">
    <property type="entry name" value="TPR_rpt"/>
</dbReference>
<sequence>MAPPTPAHAPADASPPTPAHAVSLPRMRALVQDALGKHMYASASFFADKLLTLSGGAPADVYLLAQACFVSRDYRRALAVLRLHAAALVESDARFRYLAARCHAECGEWNECLGVLRGADLEAEADATLAGTLAGATCTLRGRACFALDNRGRAVYWFRAALDADPFCYEALDALLANHMLPAEEEQRVIARLAVPPEHAWLPLLYGAMGKKHRPVGEMESALTALSSPGPDGWNLGENDDVVACRAEWLCHCMEFPAAHQLAKKVVARHPHHARALPVLLACAVELGKKHELFLTAHALVDAQPESALSWYAVGCYYTCVGHFDQARRHLARATAIDTHSAAAWIGFGNAFALQEESDQALAAYRTAARLFPGLHLPLLYLGMEHGRTNHPSLAEQFLHQAKSICARDPLVWNELGVLLFKQGDYEGAAEHFQQALAIASGAAEDAFTVPGAAGATPPPPPMRVRPGTAPESGPASGRLASGIAQLWDGTTPGTAATPAATPLGAGGWDSAPGRLNIGAAWEPTISNLAHCLRKLRRYDEALEWYTVALAKRPKCASTFAAIGFTHHLAGRLHAAVEHYHKCLAVRPDDAFTNDMLVHALRDE</sequence>
<dbReference type="SUPFAM" id="SSF81901">
    <property type="entry name" value="HCP-like"/>
    <property type="match status" value="1"/>
</dbReference>
<feature type="region of interest" description="Disordered" evidence="8">
    <location>
        <begin position="1"/>
        <end position="20"/>
    </location>
</feature>
<dbReference type="InterPro" id="IPR013105">
    <property type="entry name" value="TPR_2"/>
</dbReference>
<keyword evidence="10" id="KW-1185">Reference proteome</keyword>
<evidence type="ECO:0000313" key="9">
    <source>
        <dbReference type="EMBL" id="GHP05355.1"/>
    </source>
</evidence>
<dbReference type="Pfam" id="PF07719">
    <property type="entry name" value="TPR_2"/>
    <property type="match status" value="1"/>
</dbReference>
<evidence type="ECO:0000256" key="3">
    <source>
        <dbReference type="ARBA" id="ARBA00022776"/>
    </source>
</evidence>
<dbReference type="Gene3D" id="1.25.40.10">
    <property type="entry name" value="Tetratricopeptide repeat domain"/>
    <property type="match status" value="2"/>
</dbReference>
<dbReference type="PANTHER" id="PTHR12558:SF9">
    <property type="entry name" value="CELL DIVISION CYCLE PROTEIN 16 HOMOLOG"/>
    <property type="match status" value="1"/>
</dbReference>
<name>A0A830HEA2_9CHLO</name>
<dbReference type="GO" id="GO:0016567">
    <property type="term" value="P:protein ubiquitination"/>
    <property type="evidence" value="ECO:0007669"/>
    <property type="project" value="TreeGrafter"/>
</dbReference>
<dbReference type="Pfam" id="PF12895">
    <property type="entry name" value="ANAPC3"/>
    <property type="match status" value="1"/>
</dbReference>
<accession>A0A830HEA2</accession>
<evidence type="ECO:0000256" key="2">
    <source>
        <dbReference type="ARBA" id="ARBA00022737"/>
    </source>
</evidence>
<keyword evidence="4" id="KW-0833">Ubl conjugation pathway</keyword>
<keyword evidence="5 7" id="KW-0802">TPR repeat</keyword>
<dbReference type="GO" id="GO:0051301">
    <property type="term" value="P:cell division"/>
    <property type="evidence" value="ECO:0007669"/>
    <property type="project" value="UniProtKB-KW"/>
</dbReference>
<protein>
    <submittedName>
        <fullName evidence="9">Anaphase-promoting complex subunit</fullName>
    </submittedName>
</protein>
<feature type="compositionally biased region" description="Pro residues" evidence="8">
    <location>
        <begin position="1"/>
        <end position="18"/>
    </location>
</feature>
<dbReference type="Proteomes" id="UP000660262">
    <property type="component" value="Unassembled WGS sequence"/>
</dbReference>
<dbReference type="AlphaFoldDB" id="A0A830HEA2"/>
<keyword evidence="6" id="KW-0131">Cell cycle</keyword>
<dbReference type="Pfam" id="PF13432">
    <property type="entry name" value="TPR_16"/>
    <property type="match status" value="1"/>
</dbReference>
<feature type="repeat" description="TPR" evidence="7">
    <location>
        <begin position="557"/>
        <end position="590"/>
    </location>
</feature>
<dbReference type="Pfam" id="PF13176">
    <property type="entry name" value="TPR_7"/>
    <property type="match status" value="1"/>
</dbReference>
<evidence type="ECO:0000256" key="8">
    <source>
        <dbReference type="SAM" id="MobiDB-lite"/>
    </source>
</evidence>
<dbReference type="SUPFAM" id="SSF48452">
    <property type="entry name" value="TPR-like"/>
    <property type="match status" value="2"/>
</dbReference>
<dbReference type="GO" id="GO:0031145">
    <property type="term" value="P:anaphase-promoting complex-dependent catabolic process"/>
    <property type="evidence" value="ECO:0007669"/>
    <property type="project" value="TreeGrafter"/>
</dbReference>
<evidence type="ECO:0000256" key="5">
    <source>
        <dbReference type="ARBA" id="ARBA00022803"/>
    </source>
</evidence>
<evidence type="ECO:0000256" key="1">
    <source>
        <dbReference type="ARBA" id="ARBA00022618"/>
    </source>
</evidence>
<feature type="region of interest" description="Disordered" evidence="8">
    <location>
        <begin position="451"/>
        <end position="477"/>
    </location>
</feature>
<dbReference type="GO" id="GO:0005680">
    <property type="term" value="C:anaphase-promoting complex"/>
    <property type="evidence" value="ECO:0007669"/>
    <property type="project" value="TreeGrafter"/>
</dbReference>
<dbReference type="PANTHER" id="PTHR12558">
    <property type="entry name" value="CELL DIVISION CYCLE 16,23,27"/>
    <property type="match status" value="1"/>
</dbReference>
<keyword evidence="3" id="KW-0498">Mitosis</keyword>
<feature type="repeat" description="TPR" evidence="7">
    <location>
        <begin position="342"/>
        <end position="375"/>
    </location>
</feature>
<feature type="repeat" description="TPR" evidence="7">
    <location>
        <begin position="410"/>
        <end position="443"/>
    </location>
</feature>
<comment type="caution">
    <text evidence="9">The sequence shown here is derived from an EMBL/GenBank/DDBJ whole genome shotgun (WGS) entry which is preliminary data.</text>
</comment>
<dbReference type="InterPro" id="IPR011990">
    <property type="entry name" value="TPR-like_helical_dom_sf"/>
</dbReference>
<evidence type="ECO:0000256" key="7">
    <source>
        <dbReference type="PROSITE-ProRule" id="PRU00339"/>
    </source>
</evidence>
<feature type="repeat" description="TPR" evidence="7">
    <location>
        <begin position="308"/>
        <end position="341"/>
    </location>
</feature>
<dbReference type="SMART" id="SM00028">
    <property type="entry name" value="TPR"/>
    <property type="match status" value="7"/>
</dbReference>
<evidence type="ECO:0000256" key="4">
    <source>
        <dbReference type="ARBA" id="ARBA00022786"/>
    </source>
</evidence>
<dbReference type="OrthoDB" id="10006270at2759"/>
<evidence type="ECO:0000313" key="10">
    <source>
        <dbReference type="Proteomes" id="UP000660262"/>
    </source>
</evidence>